<sequence>MRHYLTTAFLLFLIISQPATASDSSWDHWLKPVAPSLLDGSPWDSAAKRHGIDDHWLLFAVTLEESGRIDAETAVLRPWPFTLHRDKQKYTFPSKEEAQATIREWEAQGFRNYDIGPLQINRHWHGDHFDDLSDLLDVATAIDYAASIIADAHRRFGGDLIDATGRYRSWSNTRNAAEYAERIRIIRVQLPE</sequence>
<gene>
    <name evidence="2" type="ORF">AAGT77_20705</name>
</gene>
<keyword evidence="1" id="KW-0732">Signal</keyword>
<dbReference type="EMBL" id="CP152382">
    <property type="protein sequence ID" value="XAF56178.1"/>
    <property type="molecule type" value="Genomic_DNA"/>
</dbReference>
<protein>
    <recommendedName>
        <fullName evidence="4">Transglycosylase SLT domain-containing protein</fullName>
    </recommendedName>
</protein>
<geneLocation type="plasmid" evidence="2 3">
    <name>unnamed2</name>
</geneLocation>
<feature type="signal peptide" evidence="1">
    <location>
        <begin position="1"/>
        <end position="21"/>
    </location>
</feature>
<keyword evidence="2" id="KW-0614">Plasmid</keyword>
<evidence type="ECO:0000313" key="2">
    <source>
        <dbReference type="EMBL" id="XAF56178.1"/>
    </source>
</evidence>
<dbReference type="InterPro" id="IPR023346">
    <property type="entry name" value="Lysozyme-like_dom_sf"/>
</dbReference>
<evidence type="ECO:0008006" key="4">
    <source>
        <dbReference type="Google" id="ProtNLM"/>
    </source>
</evidence>
<evidence type="ECO:0000313" key="3">
    <source>
        <dbReference type="Proteomes" id="UP001445268"/>
    </source>
</evidence>
<reference evidence="2 3" key="1">
    <citation type="submission" date="2024-04" db="EMBL/GenBank/DDBJ databases">
        <title>Marinobacter sp. SBY-1.</title>
        <authorList>
            <person name="Pan C."/>
        </authorList>
    </citation>
    <scope>NUCLEOTIDE SEQUENCE [LARGE SCALE GENOMIC DNA]</scope>
    <source>
        <strain evidence="2 3">SBY-1</strain>
        <plasmid evidence="2 3">unnamed2</plasmid>
    </source>
</reference>
<proteinExistence type="predicted"/>
<dbReference type="Proteomes" id="UP001445268">
    <property type="component" value="Plasmid unnamed2"/>
</dbReference>
<dbReference type="RefSeq" id="WP_342632726.1">
    <property type="nucleotide sequence ID" value="NZ_CP152382.1"/>
</dbReference>
<accession>A0ABZ3E985</accession>
<evidence type="ECO:0000256" key="1">
    <source>
        <dbReference type="SAM" id="SignalP"/>
    </source>
</evidence>
<feature type="chain" id="PRO_5046410277" description="Transglycosylase SLT domain-containing protein" evidence="1">
    <location>
        <begin position="22"/>
        <end position="192"/>
    </location>
</feature>
<dbReference type="SUPFAM" id="SSF53955">
    <property type="entry name" value="Lysozyme-like"/>
    <property type="match status" value="1"/>
</dbReference>
<organism evidence="2 3">
    <name type="scientific">Marinobacter alkaliphilus</name>
    <dbReference type="NCBI Taxonomy" id="254719"/>
    <lineage>
        <taxon>Bacteria</taxon>
        <taxon>Pseudomonadati</taxon>
        <taxon>Pseudomonadota</taxon>
        <taxon>Gammaproteobacteria</taxon>
        <taxon>Pseudomonadales</taxon>
        <taxon>Marinobacteraceae</taxon>
        <taxon>Marinobacter</taxon>
    </lineage>
</organism>
<name>A0ABZ3E985_9GAMM</name>
<keyword evidence="3" id="KW-1185">Reference proteome</keyword>